<dbReference type="AlphaFoldDB" id="A0A317T0W9"/>
<evidence type="ECO:0000313" key="1">
    <source>
        <dbReference type="EMBL" id="PWW80372.1"/>
    </source>
</evidence>
<evidence type="ECO:0000313" key="2">
    <source>
        <dbReference type="Proteomes" id="UP000246991"/>
    </source>
</evidence>
<keyword evidence="2" id="KW-1185">Reference proteome</keyword>
<dbReference type="STRING" id="42249.A0A317T0W9"/>
<proteinExistence type="predicted"/>
<sequence length="76" mass="8743">WGWIDGTMCSFCRPSEDQAVYYNSYKKAHGFQFQSIITSNRIMSDLHRPYTGPGGNWIMWSDSELEAIFGELLGDE</sequence>
<gene>
    <name evidence="1" type="ORF">C7212DRAFT_171072</name>
</gene>
<comment type="caution">
    <text evidence="1">The sequence shown here is derived from an EMBL/GenBank/DDBJ whole genome shotgun (WGS) entry which is preliminary data.</text>
</comment>
<dbReference type="Proteomes" id="UP000246991">
    <property type="component" value="Unassembled WGS sequence"/>
</dbReference>
<dbReference type="EMBL" id="PYWC01000003">
    <property type="protein sequence ID" value="PWW80372.1"/>
    <property type="molecule type" value="Genomic_DNA"/>
</dbReference>
<protein>
    <submittedName>
        <fullName evidence="1">Uncharacterized protein</fullName>
    </submittedName>
</protein>
<name>A0A317T0W9_9PEZI</name>
<dbReference type="OrthoDB" id="5289248at2759"/>
<reference evidence="1 2" key="1">
    <citation type="submission" date="2018-03" db="EMBL/GenBank/DDBJ databases">
        <title>Genomes of Pezizomycetes fungi and the evolution of truffles.</title>
        <authorList>
            <person name="Murat C."/>
            <person name="Payen T."/>
            <person name="Noel B."/>
            <person name="Kuo A."/>
            <person name="Martin F.M."/>
        </authorList>
    </citation>
    <scope>NUCLEOTIDE SEQUENCE [LARGE SCALE GENOMIC DNA]</scope>
    <source>
        <strain evidence="1">091103-1</strain>
    </source>
</reference>
<accession>A0A317T0W9</accession>
<feature type="non-terminal residue" evidence="1">
    <location>
        <position position="1"/>
    </location>
</feature>
<organism evidence="1 2">
    <name type="scientific">Tuber magnatum</name>
    <name type="common">white Piedmont truffle</name>
    <dbReference type="NCBI Taxonomy" id="42249"/>
    <lineage>
        <taxon>Eukaryota</taxon>
        <taxon>Fungi</taxon>
        <taxon>Dikarya</taxon>
        <taxon>Ascomycota</taxon>
        <taxon>Pezizomycotina</taxon>
        <taxon>Pezizomycetes</taxon>
        <taxon>Pezizales</taxon>
        <taxon>Tuberaceae</taxon>
        <taxon>Tuber</taxon>
    </lineage>
</organism>